<accession>A0A2I7KDF0</accession>
<dbReference type="InterPro" id="IPR005955">
    <property type="entry name" value="GST_Zeta"/>
</dbReference>
<dbReference type="AlphaFoldDB" id="A0A2I7KDF0"/>
<evidence type="ECO:0000259" key="2">
    <source>
        <dbReference type="PROSITE" id="PS50404"/>
    </source>
</evidence>
<dbReference type="InterPro" id="IPR036282">
    <property type="entry name" value="Glutathione-S-Trfase_C_sf"/>
</dbReference>
<dbReference type="InterPro" id="IPR004045">
    <property type="entry name" value="Glutathione_S-Trfase_N"/>
</dbReference>
<dbReference type="RefSeq" id="WP_102884130.1">
    <property type="nucleotide sequence ID" value="NZ_CP010725.1"/>
</dbReference>
<dbReference type="SFLD" id="SFLDG00358">
    <property type="entry name" value="Main_(cytGST)"/>
    <property type="match status" value="1"/>
</dbReference>
<dbReference type="GO" id="GO:0005737">
    <property type="term" value="C:cytoplasm"/>
    <property type="evidence" value="ECO:0007669"/>
    <property type="project" value="InterPro"/>
</dbReference>
<name>A0A2I7KDF0_9RHOB</name>
<dbReference type="InterPro" id="IPR036249">
    <property type="entry name" value="Thioredoxin-like_sf"/>
</dbReference>
<evidence type="ECO:0000259" key="3">
    <source>
        <dbReference type="PROSITE" id="PS50405"/>
    </source>
</evidence>
<evidence type="ECO:0000313" key="4">
    <source>
        <dbReference type="EMBL" id="AUR00632.1"/>
    </source>
</evidence>
<feature type="domain" description="GST N-terminal" evidence="2">
    <location>
        <begin position="2"/>
        <end position="83"/>
    </location>
</feature>
<dbReference type="GO" id="GO:0006559">
    <property type="term" value="P:L-phenylalanine catabolic process"/>
    <property type="evidence" value="ECO:0007669"/>
    <property type="project" value="TreeGrafter"/>
</dbReference>
<dbReference type="PROSITE" id="PS50404">
    <property type="entry name" value="GST_NTER"/>
    <property type="match status" value="1"/>
</dbReference>
<proteinExistence type="inferred from homology"/>
<comment type="similarity">
    <text evidence="1">Belongs to the GST superfamily. Zeta family.</text>
</comment>
<dbReference type="SUPFAM" id="SSF47616">
    <property type="entry name" value="GST C-terminal domain-like"/>
    <property type="match status" value="1"/>
</dbReference>
<dbReference type="EMBL" id="CP010725">
    <property type="protein sequence ID" value="AUR00632.1"/>
    <property type="molecule type" value="Genomic_DNA"/>
</dbReference>
<dbReference type="InterPro" id="IPR040079">
    <property type="entry name" value="Glutathione_S-Trfase"/>
</dbReference>
<dbReference type="Gene3D" id="3.40.30.10">
    <property type="entry name" value="Glutaredoxin"/>
    <property type="match status" value="1"/>
</dbReference>
<dbReference type="Pfam" id="PF02798">
    <property type="entry name" value="GST_N"/>
    <property type="match status" value="1"/>
</dbReference>
<dbReference type="InterPro" id="IPR034333">
    <property type="entry name" value="GST_Zeta_N"/>
</dbReference>
<gene>
    <name evidence="4" type="ORF">PhaeoP88_03304</name>
</gene>
<dbReference type="GO" id="GO:0016034">
    <property type="term" value="F:maleylacetoacetate isomerase activity"/>
    <property type="evidence" value="ECO:0007669"/>
    <property type="project" value="TreeGrafter"/>
</dbReference>
<dbReference type="GO" id="GO:0004364">
    <property type="term" value="F:glutathione transferase activity"/>
    <property type="evidence" value="ECO:0007669"/>
    <property type="project" value="TreeGrafter"/>
</dbReference>
<dbReference type="GO" id="GO:0006749">
    <property type="term" value="P:glutathione metabolic process"/>
    <property type="evidence" value="ECO:0007669"/>
    <property type="project" value="TreeGrafter"/>
</dbReference>
<dbReference type="PANTHER" id="PTHR42673:SF4">
    <property type="entry name" value="MALEYLACETOACETATE ISOMERASE"/>
    <property type="match status" value="1"/>
</dbReference>
<dbReference type="CDD" id="cd03042">
    <property type="entry name" value="GST_N_Zeta"/>
    <property type="match status" value="1"/>
</dbReference>
<feature type="domain" description="GST C-terminal" evidence="3">
    <location>
        <begin position="87"/>
        <end position="228"/>
    </location>
</feature>
<reference evidence="4 5" key="1">
    <citation type="journal article" date="2017" name="Front. Microbiol.">
        <title>Phaeobacter piscinae sp. nov., a species of the Roseobacter group and potential aquaculture probiont.</title>
        <authorList>
            <person name="Sonnenschein E.C."/>
            <person name="Phippen C.B.W."/>
            <person name="Nielsen K.F."/>
            <person name="Mateiu R.V."/>
            <person name="Melchiorsen J."/>
            <person name="Gram L."/>
            <person name="Overmann J."/>
            <person name="Freese H.M."/>
        </authorList>
    </citation>
    <scope>NUCLEOTIDE SEQUENCE [LARGE SCALE GENOMIC DNA]</scope>
    <source>
        <strain evidence="4 5">P88</strain>
    </source>
</reference>
<keyword evidence="4" id="KW-0413">Isomerase</keyword>
<dbReference type="SUPFAM" id="SSF52833">
    <property type="entry name" value="Thioredoxin-like"/>
    <property type="match status" value="1"/>
</dbReference>
<dbReference type="Gene3D" id="1.20.1050.10">
    <property type="match status" value="1"/>
</dbReference>
<dbReference type="SFLD" id="SFLDS00019">
    <property type="entry name" value="Glutathione_Transferase_(cytos"/>
    <property type="match status" value="1"/>
</dbReference>
<organism evidence="4 5">
    <name type="scientific">Phaeobacter inhibens</name>
    <dbReference type="NCBI Taxonomy" id="221822"/>
    <lineage>
        <taxon>Bacteria</taxon>
        <taxon>Pseudomonadati</taxon>
        <taxon>Pseudomonadota</taxon>
        <taxon>Alphaproteobacteria</taxon>
        <taxon>Rhodobacterales</taxon>
        <taxon>Roseobacteraceae</taxon>
        <taxon>Phaeobacter</taxon>
    </lineage>
</organism>
<sequence length="228" mass="24991">MSDVILYDYWRSSASYRVRIALNLAGISYRAVTVDLVKGEQVSPDHLARNPQGLVPVLEIDGLRLTQSLAILDYLDQTRHLDLLPRIPAERATAQALAHAIAVDLHPVCNLKVARHASDLCTGSAASPAAQPVDMPADWMRHFIRPGLVAFNTLLEEHPVAPYCTGDHPGLADLCLIPQLYNARRWGVTFDDLPRLVTIETTCAGNPAFAMAHPDAVHALDPPQKQTE</sequence>
<protein>
    <submittedName>
        <fullName evidence="4">Putative maleylacetoacetate isomerase</fullName>
    </submittedName>
</protein>
<dbReference type="NCBIfam" id="TIGR01262">
    <property type="entry name" value="maiA"/>
    <property type="match status" value="1"/>
</dbReference>
<dbReference type="PANTHER" id="PTHR42673">
    <property type="entry name" value="MALEYLACETOACETATE ISOMERASE"/>
    <property type="match status" value="1"/>
</dbReference>
<reference evidence="4 5" key="2">
    <citation type="journal article" date="2017" name="Genome Biol. Evol.">
        <title>Trajectories and Drivers of Genome Evolution in Surface-Associated Marine Phaeobacter.</title>
        <authorList>
            <person name="Freese H.M."/>
            <person name="Sikorski J."/>
            <person name="Bunk B."/>
            <person name="Scheuner C."/>
            <person name="Meier-Kolthoff J.P."/>
            <person name="Sproer C."/>
            <person name="Gram L."/>
            <person name="Overmann J."/>
        </authorList>
    </citation>
    <scope>NUCLEOTIDE SEQUENCE [LARGE SCALE GENOMIC DNA]</scope>
    <source>
        <strain evidence="4 5">P88</strain>
    </source>
</reference>
<dbReference type="Proteomes" id="UP000236447">
    <property type="component" value="Chromosome"/>
</dbReference>
<evidence type="ECO:0000256" key="1">
    <source>
        <dbReference type="ARBA" id="ARBA00010007"/>
    </source>
</evidence>
<dbReference type="InterPro" id="IPR010987">
    <property type="entry name" value="Glutathione-S-Trfase_C-like"/>
</dbReference>
<evidence type="ECO:0000313" key="5">
    <source>
        <dbReference type="Proteomes" id="UP000236447"/>
    </source>
</evidence>
<dbReference type="PROSITE" id="PS50405">
    <property type="entry name" value="GST_CTER"/>
    <property type="match status" value="1"/>
</dbReference>